<proteinExistence type="predicted"/>
<dbReference type="SUPFAM" id="SSF63840">
    <property type="entry name" value="Ribonuclease domain of colicin E3"/>
    <property type="match status" value="1"/>
</dbReference>
<comment type="caution">
    <text evidence="2">The sequence shown here is derived from an EMBL/GenBank/DDBJ whole genome shotgun (WGS) entry which is preliminary data.</text>
</comment>
<feature type="domain" description="Colicin E3-like ribonuclease" evidence="1">
    <location>
        <begin position="24"/>
        <end position="75"/>
    </location>
</feature>
<keyword evidence="3" id="KW-1185">Reference proteome</keyword>
<accession>A0ABS1JSM1</accession>
<evidence type="ECO:0000313" key="2">
    <source>
        <dbReference type="EMBL" id="MBL0427237.1"/>
    </source>
</evidence>
<gene>
    <name evidence="2" type="ORF">JI746_19140</name>
</gene>
<evidence type="ECO:0000259" key="1">
    <source>
        <dbReference type="Pfam" id="PF09000"/>
    </source>
</evidence>
<name>A0ABS1JSM1_9BURK</name>
<dbReference type="InterPro" id="IPR036725">
    <property type="entry name" value="ColE3_ribonuclease_sf"/>
</dbReference>
<dbReference type="Gene3D" id="3.10.380.10">
    <property type="entry name" value="Colicin E3-like ribonuclease domain"/>
    <property type="match status" value="1"/>
</dbReference>
<dbReference type="EMBL" id="JAEQND010000011">
    <property type="protein sequence ID" value="MBL0427237.1"/>
    <property type="molecule type" value="Genomic_DNA"/>
</dbReference>
<organism evidence="2 3">
    <name type="scientific">Ramlibacter alkalitolerans</name>
    <dbReference type="NCBI Taxonomy" id="2039631"/>
    <lineage>
        <taxon>Bacteria</taxon>
        <taxon>Pseudomonadati</taxon>
        <taxon>Pseudomonadota</taxon>
        <taxon>Betaproteobacteria</taxon>
        <taxon>Burkholderiales</taxon>
        <taxon>Comamonadaceae</taxon>
        <taxon>Ramlibacter</taxon>
    </lineage>
</organism>
<evidence type="ECO:0000313" key="3">
    <source>
        <dbReference type="Proteomes" id="UP000622707"/>
    </source>
</evidence>
<dbReference type="InterPro" id="IPR009105">
    <property type="entry name" value="Colicin_E3_ribonuclease"/>
</dbReference>
<reference evidence="2 3" key="1">
    <citation type="journal article" date="2017" name="Int. J. Syst. Evol. Microbiol.">
        <title>Ramlibacter alkalitolerans sp. nov., alkali-tolerant bacterium isolated from soil of ginseng.</title>
        <authorList>
            <person name="Lee D.H."/>
            <person name="Cha C.J."/>
        </authorList>
    </citation>
    <scope>NUCLEOTIDE SEQUENCE [LARGE SCALE GENOMIC DNA]</scope>
    <source>
        <strain evidence="2 3">KACC 19305</strain>
    </source>
</reference>
<dbReference type="RefSeq" id="WP_201691871.1">
    <property type="nucleotide sequence ID" value="NZ_JAEQND010000011.1"/>
</dbReference>
<protein>
    <recommendedName>
        <fullName evidence="1">Colicin E3-like ribonuclease domain-containing protein</fullName>
    </recommendedName>
</protein>
<sequence length="77" mass="8549">MAAKPIPKPCFLDQCVPVGARNGEKRWRSPDGSRIYTWDSLHGEIEAFNARGRHVGVLDAETGFLVKEAVKGRKIDV</sequence>
<dbReference type="Proteomes" id="UP000622707">
    <property type="component" value="Unassembled WGS sequence"/>
</dbReference>
<dbReference type="Pfam" id="PF09000">
    <property type="entry name" value="Cytotoxic"/>
    <property type="match status" value="1"/>
</dbReference>